<protein>
    <submittedName>
        <fullName evidence="1">Tyrosine--tRNA ligase</fullName>
    </submittedName>
</protein>
<sequence>MKYQLATTVPKESICSVKQKCEIIKRSVLQDIFTDRESRKAIQNRNFARSSADENTIATKKQNIKPKNCNLNWIFEDYTCSRIALEFGNGGERGLAVREGQWRRLLRDLYAG</sequence>
<dbReference type="GO" id="GO:0016874">
    <property type="term" value="F:ligase activity"/>
    <property type="evidence" value="ECO:0007669"/>
    <property type="project" value="UniProtKB-KW"/>
</dbReference>
<comment type="caution">
    <text evidence="1">The sequence shown here is derived from an EMBL/GenBank/DDBJ whole genome shotgun (WGS) entry which is preliminary data.</text>
</comment>
<evidence type="ECO:0000313" key="2">
    <source>
        <dbReference type="Proteomes" id="UP000325081"/>
    </source>
</evidence>
<accession>A0A5A7Q805</accession>
<gene>
    <name evidence="1" type="ORF">STAS_17807</name>
</gene>
<keyword evidence="1" id="KW-0436">Ligase</keyword>
<dbReference type="AlphaFoldDB" id="A0A5A7Q805"/>
<evidence type="ECO:0000313" key="1">
    <source>
        <dbReference type="EMBL" id="GER41102.1"/>
    </source>
</evidence>
<dbReference type="EMBL" id="BKCP01006071">
    <property type="protein sequence ID" value="GER41102.1"/>
    <property type="molecule type" value="Genomic_DNA"/>
</dbReference>
<reference evidence="2" key="1">
    <citation type="journal article" date="2019" name="Curr. Biol.">
        <title>Genome Sequence of Striga asiatica Provides Insight into the Evolution of Plant Parasitism.</title>
        <authorList>
            <person name="Yoshida S."/>
            <person name="Kim S."/>
            <person name="Wafula E.K."/>
            <person name="Tanskanen J."/>
            <person name="Kim Y.M."/>
            <person name="Honaas L."/>
            <person name="Yang Z."/>
            <person name="Spallek T."/>
            <person name="Conn C.E."/>
            <person name="Ichihashi Y."/>
            <person name="Cheong K."/>
            <person name="Cui S."/>
            <person name="Der J.P."/>
            <person name="Gundlach H."/>
            <person name="Jiao Y."/>
            <person name="Hori C."/>
            <person name="Ishida J.K."/>
            <person name="Kasahara H."/>
            <person name="Kiba T."/>
            <person name="Kim M.S."/>
            <person name="Koo N."/>
            <person name="Laohavisit A."/>
            <person name="Lee Y.H."/>
            <person name="Lumba S."/>
            <person name="McCourt P."/>
            <person name="Mortimer J.C."/>
            <person name="Mutuku J.M."/>
            <person name="Nomura T."/>
            <person name="Sasaki-Sekimoto Y."/>
            <person name="Seto Y."/>
            <person name="Wang Y."/>
            <person name="Wakatake T."/>
            <person name="Sakakibara H."/>
            <person name="Demura T."/>
            <person name="Yamaguchi S."/>
            <person name="Yoneyama K."/>
            <person name="Manabe R.I."/>
            <person name="Nelson D.C."/>
            <person name="Schulman A.H."/>
            <person name="Timko M.P."/>
            <person name="dePamphilis C.W."/>
            <person name="Choi D."/>
            <person name="Shirasu K."/>
        </authorList>
    </citation>
    <scope>NUCLEOTIDE SEQUENCE [LARGE SCALE GENOMIC DNA]</scope>
    <source>
        <strain evidence="2">cv. UVA1</strain>
    </source>
</reference>
<dbReference type="Proteomes" id="UP000325081">
    <property type="component" value="Unassembled WGS sequence"/>
</dbReference>
<name>A0A5A7Q805_STRAF</name>
<organism evidence="1 2">
    <name type="scientific">Striga asiatica</name>
    <name type="common">Asiatic witchweed</name>
    <name type="synonym">Buchnera asiatica</name>
    <dbReference type="NCBI Taxonomy" id="4170"/>
    <lineage>
        <taxon>Eukaryota</taxon>
        <taxon>Viridiplantae</taxon>
        <taxon>Streptophyta</taxon>
        <taxon>Embryophyta</taxon>
        <taxon>Tracheophyta</taxon>
        <taxon>Spermatophyta</taxon>
        <taxon>Magnoliopsida</taxon>
        <taxon>eudicotyledons</taxon>
        <taxon>Gunneridae</taxon>
        <taxon>Pentapetalae</taxon>
        <taxon>asterids</taxon>
        <taxon>lamiids</taxon>
        <taxon>Lamiales</taxon>
        <taxon>Orobanchaceae</taxon>
        <taxon>Buchnereae</taxon>
        <taxon>Striga</taxon>
    </lineage>
</organism>
<proteinExistence type="predicted"/>
<keyword evidence="2" id="KW-1185">Reference proteome</keyword>